<dbReference type="RefSeq" id="WP_183195477.1">
    <property type="nucleotide sequence ID" value="NZ_JACIDA010000001.1"/>
</dbReference>
<comment type="caution">
    <text evidence="1">The sequence shown here is derived from an EMBL/GenBank/DDBJ whole genome shotgun (WGS) entry which is preliminary data.</text>
</comment>
<reference evidence="1 2" key="1">
    <citation type="submission" date="2020-08" db="EMBL/GenBank/DDBJ databases">
        <title>Genomic Encyclopedia of Type Strains, Phase IV (KMG-IV): sequencing the most valuable type-strain genomes for metagenomic binning, comparative biology and taxonomic classification.</title>
        <authorList>
            <person name="Goeker M."/>
        </authorList>
    </citation>
    <scope>NUCLEOTIDE SEQUENCE [LARGE SCALE GENOMIC DNA]</scope>
    <source>
        <strain evidence="1 2">DSM 14878</strain>
    </source>
</reference>
<protein>
    <recommendedName>
        <fullName evidence="3">STAS/SEC14 domain-containing protein</fullName>
    </recommendedName>
</protein>
<dbReference type="InterPro" id="IPR036513">
    <property type="entry name" value="STAS_dom_sf"/>
</dbReference>
<dbReference type="AlphaFoldDB" id="A0A7W6A3S0"/>
<name>A0A7W6A3S0_9CAUL</name>
<evidence type="ECO:0008006" key="3">
    <source>
        <dbReference type="Google" id="ProtNLM"/>
    </source>
</evidence>
<evidence type="ECO:0000313" key="1">
    <source>
        <dbReference type="EMBL" id="MBB3871250.1"/>
    </source>
</evidence>
<sequence>MTIPANRRFWMAALADKCPAELSHTTKGPKIVPANPHLTDNYWVELSGDIVVARLRGPVTEEALAILHERVVMLLQSTASRRVLYDALEMDPPTVELTLVQQRMSEAVHQKSGRVAILVPSTRIAYLSRIAFGRSEHRVFYNDLADAIAWLNDTAE</sequence>
<dbReference type="InterPro" id="IPR021866">
    <property type="entry name" value="SpoIIAA-like"/>
</dbReference>
<dbReference type="SUPFAM" id="SSF52091">
    <property type="entry name" value="SpoIIaa-like"/>
    <property type="match status" value="1"/>
</dbReference>
<dbReference type="EMBL" id="JACIDA010000001">
    <property type="protein sequence ID" value="MBB3871250.1"/>
    <property type="molecule type" value="Genomic_DNA"/>
</dbReference>
<dbReference type="Proteomes" id="UP000532936">
    <property type="component" value="Unassembled WGS sequence"/>
</dbReference>
<evidence type="ECO:0000313" key="2">
    <source>
        <dbReference type="Proteomes" id="UP000532936"/>
    </source>
</evidence>
<dbReference type="Pfam" id="PF11964">
    <property type="entry name" value="SpoIIAA-like"/>
    <property type="match status" value="1"/>
</dbReference>
<gene>
    <name evidence="1" type="ORF">GGR11_000764</name>
</gene>
<accession>A0A7W6A3S0</accession>
<organism evidence="1 2">
    <name type="scientific">Brevundimonas mediterranea</name>
    <dbReference type="NCBI Taxonomy" id="74329"/>
    <lineage>
        <taxon>Bacteria</taxon>
        <taxon>Pseudomonadati</taxon>
        <taxon>Pseudomonadota</taxon>
        <taxon>Alphaproteobacteria</taxon>
        <taxon>Caulobacterales</taxon>
        <taxon>Caulobacteraceae</taxon>
        <taxon>Brevundimonas</taxon>
    </lineage>
</organism>
<proteinExistence type="predicted"/>